<evidence type="ECO:0000313" key="1">
    <source>
        <dbReference type="EMBL" id="GMH22198.1"/>
    </source>
</evidence>
<protein>
    <submittedName>
        <fullName evidence="1">Uncharacterized protein</fullName>
    </submittedName>
</protein>
<reference evidence="1" key="1">
    <citation type="submission" date="2023-05" db="EMBL/GenBank/DDBJ databases">
        <title>Nepenthes gracilis genome sequencing.</title>
        <authorList>
            <person name="Fukushima K."/>
        </authorList>
    </citation>
    <scope>NUCLEOTIDE SEQUENCE</scope>
    <source>
        <strain evidence="1">SING2019-196</strain>
    </source>
</reference>
<sequence length="122" mass="13611">MANAMCTFPPAVLRRDNLILLSANLLEFAGDGLVLHCWSSRSRCGAGLYCLWFQLCVNGCHLYGPAVMPLYSRVRKKERLQNRFEILSEMAALTGMLRHAAILDRFVCQPICRGASADMESS</sequence>
<dbReference type="AlphaFoldDB" id="A0AAD3XYE8"/>
<organism evidence="1 2">
    <name type="scientific">Nepenthes gracilis</name>
    <name type="common">Slender pitcher plant</name>
    <dbReference type="NCBI Taxonomy" id="150966"/>
    <lineage>
        <taxon>Eukaryota</taxon>
        <taxon>Viridiplantae</taxon>
        <taxon>Streptophyta</taxon>
        <taxon>Embryophyta</taxon>
        <taxon>Tracheophyta</taxon>
        <taxon>Spermatophyta</taxon>
        <taxon>Magnoliopsida</taxon>
        <taxon>eudicotyledons</taxon>
        <taxon>Gunneridae</taxon>
        <taxon>Pentapetalae</taxon>
        <taxon>Caryophyllales</taxon>
        <taxon>Nepenthaceae</taxon>
        <taxon>Nepenthes</taxon>
    </lineage>
</organism>
<gene>
    <name evidence="1" type="ORF">Nepgr_024041</name>
</gene>
<dbReference type="Proteomes" id="UP001279734">
    <property type="component" value="Unassembled WGS sequence"/>
</dbReference>
<name>A0AAD3XYE8_NEPGR</name>
<comment type="caution">
    <text evidence="1">The sequence shown here is derived from an EMBL/GenBank/DDBJ whole genome shotgun (WGS) entry which is preliminary data.</text>
</comment>
<dbReference type="EMBL" id="BSYO01000024">
    <property type="protein sequence ID" value="GMH22198.1"/>
    <property type="molecule type" value="Genomic_DNA"/>
</dbReference>
<keyword evidence="2" id="KW-1185">Reference proteome</keyword>
<proteinExistence type="predicted"/>
<evidence type="ECO:0000313" key="2">
    <source>
        <dbReference type="Proteomes" id="UP001279734"/>
    </source>
</evidence>
<accession>A0AAD3XYE8</accession>